<sequence>MTTFLHFFNMSTLAIHLVTIVALLLIFQIKIEANPISLIPKDEVKENPINTNVVVKVGDLDQESYNCALRPWICSAGENPPRSVCCRNRCVDVTSDADNCGFCGIRCPFIGNWQCCNRFCANINFSPFNCGACGIRCLGCLFGRCPSTNPAQPPFLPLGLQKQNAQMIPGH</sequence>
<gene>
    <name evidence="4" type="ORF">MtrunA17_Chr7g0245421</name>
</gene>
<comment type="caution">
    <text evidence="4">The sequence shown here is derived from an EMBL/GenBank/DDBJ whole genome shotgun (WGS) entry which is preliminary data.</text>
</comment>
<dbReference type="PANTHER" id="PTHR33227">
    <property type="entry name" value="STIGMA-SPECIFIC STIG1-LIKE PROTEIN 3"/>
    <property type="match status" value="1"/>
</dbReference>
<feature type="transmembrane region" description="Helical" evidence="3">
    <location>
        <begin position="6"/>
        <end position="27"/>
    </location>
</feature>
<dbReference type="Pfam" id="PF04885">
    <property type="entry name" value="Stig1"/>
    <property type="match status" value="1"/>
</dbReference>
<evidence type="ECO:0000313" key="5">
    <source>
        <dbReference type="Proteomes" id="UP000265566"/>
    </source>
</evidence>
<dbReference type="AlphaFoldDB" id="A0A396H6X5"/>
<keyword evidence="2" id="KW-0732">Signal</keyword>
<dbReference type="InterPro" id="IPR006969">
    <property type="entry name" value="Stig-like"/>
</dbReference>
<evidence type="ECO:0000256" key="2">
    <source>
        <dbReference type="ARBA" id="ARBA00022729"/>
    </source>
</evidence>
<dbReference type="Proteomes" id="UP000265566">
    <property type="component" value="Chromosome 7"/>
</dbReference>
<evidence type="ECO:0000256" key="3">
    <source>
        <dbReference type="SAM" id="Phobius"/>
    </source>
</evidence>
<dbReference type="Gramene" id="rna41259">
    <property type="protein sequence ID" value="RHN46737.1"/>
    <property type="gene ID" value="gene41259"/>
</dbReference>
<reference evidence="5" key="1">
    <citation type="journal article" date="2018" name="Nat. Plants">
        <title>Whole-genome landscape of Medicago truncatula symbiotic genes.</title>
        <authorList>
            <person name="Pecrix Y."/>
            <person name="Staton S.E."/>
            <person name="Sallet E."/>
            <person name="Lelandais-Briere C."/>
            <person name="Moreau S."/>
            <person name="Carrere S."/>
            <person name="Blein T."/>
            <person name="Jardinaud M.F."/>
            <person name="Latrasse D."/>
            <person name="Zouine M."/>
            <person name="Zahm M."/>
            <person name="Kreplak J."/>
            <person name="Mayjonade B."/>
            <person name="Satge C."/>
            <person name="Perez M."/>
            <person name="Cauet S."/>
            <person name="Marande W."/>
            <person name="Chantry-Darmon C."/>
            <person name="Lopez-Roques C."/>
            <person name="Bouchez O."/>
            <person name="Berard A."/>
            <person name="Debelle F."/>
            <person name="Munos S."/>
            <person name="Bendahmane A."/>
            <person name="Berges H."/>
            <person name="Niebel A."/>
            <person name="Buitink J."/>
            <person name="Frugier F."/>
            <person name="Benhamed M."/>
            <person name="Crespi M."/>
            <person name="Gouzy J."/>
            <person name="Gamas P."/>
        </authorList>
    </citation>
    <scope>NUCLEOTIDE SEQUENCE [LARGE SCALE GENOMIC DNA]</scope>
    <source>
        <strain evidence="5">cv. Jemalong A17</strain>
    </source>
</reference>
<evidence type="ECO:0000313" key="4">
    <source>
        <dbReference type="EMBL" id="RHN46737.1"/>
    </source>
</evidence>
<keyword evidence="3" id="KW-0812">Transmembrane</keyword>
<comment type="similarity">
    <text evidence="1">Belongs to the STIG1 family.</text>
</comment>
<keyword evidence="3" id="KW-1133">Transmembrane helix</keyword>
<name>A0A396H6X5_MEDTR</name>
<proteinExistence type="inferred from homology"/>
<accession>A0A396H6X5</accession>
<keyword evidence="3" id="KW-0472">Membrane</keyword>
<evidence type="ECO:0000256" key="1">
    <source>
        <dbReference type="ARBA" id="ARBA00006010"/>
    </source>
</evidence>
<dbReference type="PANTHER" id="PTHR33227:SF58">
    <property type="entry name" value="STIGMA-SPECIFIC STIG1 FAMILY PROTEIN"/>
    <property type="match status" value="1"/>
</dbReference>
<organism evidence="4 5">
    <name type="scientific">Medicago truncatula</name>
    <name type="common">Barrel medic</name>
    <name type="synonym">Medicago tribuloides</name>
    <dbReference type="NCBI Taxonomy" id="3880"/>
    <lineage>
        <taxon>Eukaryota</taxon>
        <taxon>Viridiplantae</taxon>
        <taxon>Streptophyta</taxon>
        <taxon>Embryophyta</taxon>
        <taxon>Tracheophyta</taxon>
        <taxon>Spermatophyta</taxon>
        <taxon>Magnoliopsida</taxon>
        <taxon>eudicotyledons</taxon>
        <taxon>Gunneridae</taxon>
        <taxon>Pentapetalae</taxon>
        <taxon>rosids</taxon>
        <taxon>fabids</taxon>
        <taxon>Fabales</taxon>
        <taxon>Fabaceae</taxon>
        <taxon>Papilionoideae</taxon>
        <taxon>50 kb inversion clade</taxon>
        <taxon>NPAAA clade</taxon>
        <taxon>Hologalegina</taxon>
        <taxon>IRL clade</taxon>
        <taxon>Trifolieae</taxon>
        <taxon>Medicago</taxon>
    </lineage>
</organism>
<protein>
    <submittedName>
        <fullName evidence="4">Putative stigma-specific protein Stig1</fullName>
    </submittedName>
</protein>
<dbReference type="EMBL" id="PSQE01000007">
    <property type="protein sequence ID" value="RHN46737.1"/>
    <property type="molecule type" value="Genomic_DNA"/>
</dbReference>